<name>A0A327NPJ9_9BACT</name>
<gene>
    <name evidence="2" type="ORF">HMF3257_28190</name>
</gene>
<dbReference type="Proteomes" id="UP000249016">
    <property type="component" value="Unassembled WGS sequence"/>
</dbReference>
<dbReference type="EMBL" id="QLII01000001">
    <property type="protein sequence ID" value="RAI77097.1"/>
    <property type="molecule type" value="Genomic_DNA"/>
</dbReference>
<dbReference type="OrthoDB" id="1161413at2"/>
<dbReference type="RefSeq" id="WP_111347278.1">
    <property type="nucleotide sequence ID" value="NZ_QLII01000001.1"/>
</dbReference>
<dbReference type="Gene3D" id="3.10.450.40">
    <property type="match status" value="1"/>
</dbReference>
<dbReference type="InterPro" id="IPR007048">
    <property type="entry name" value="IraD/Gp25-like"/>
</dbReference>
<dbReference type="AlphaFoldDB" id="A0A327NPJ9"/>
<proteinExistence type="predicted"/>
<protein>
    <recommendedName>
        <fullName evidence="1">IraD/Gp25-like domain-containing protein</fullName>
    </recommendedName>
</protein>
<sequence>MPDYYRLPLRLDLLVRGADLIQQPQLAQQAGCSVEESIQNNVYLIITTKFKEVRFDPLFGCTIWDDDFQMGNDSANNGFWTDRVKTSVRDAVRRYEKRLERINVEVDLDRAGATDAHKRLYVVVTAEIRKSNHQPFEFRHELLIAPFISKKS</sequence>
<dbReference type="SUPFAM" id="SSF160719">
    <property type="entry name" value="gpW/gp25-like"/>
    <property type="match status" value="1"/>
</dbReference>
<accession>A0A327NPJ9</accession>
<evidence type="ECO:0000313" key="3">
    <source>
        <dbReference type="Proteomes" id="UP000249016"/>
    </source>
</evidence>
<evidence type="ECO:0000313" key="2">
    <source>
        <dbReference type="EMBL" id="RAI77097.1"/>
    </source>
</evidence>
<organism evidence="2 3">
    <name type="scientific">Spirosoma telluris</name>
    <dbReference type="NCBI Taxonomy" id="2183553"/>
    <lineage>
        <taxon>Bacteria</taxon>
        <taxon>Pseudomonadati</taxon>
        <taxon>Bacteroidota</taxon>
        <taxon>Cytophagia</taxon>
        <taxon>Cytophagales</taxon>
        <taxon>Cytophagaceae</taxon>
        <taxon>Spirosoma</taxon>
    </lineage>
</organism>
<keyword evidence="3" id="KW-1185">Reference proteome</keyword>
<feature type="domain" description="IraD/Gp25-like" evidence="1">
    <location>
        <begin position="33"/>
        <end position="132"/>
    </location>
</feature>
<reference evidence="2 3" key="1">
    <citation type="submission" date="2018-06" db="EMBL/GenBank/DDBJ databases">
        <title>Spirosoma sp. HMF3257 Genome sequencing and assembly.</title>
        <authorList>
            <person name="Kang H."/>
            <person name="Cha I."/>
            <person name="Kim H."/>
            <person name="Kang J."/>
            <person name="Joh K."/>
        </authorList>
    </citation>
    <scope>NUCLEOTIDE SEQUENCE [LARGE SCALE GENOMIC DNA]</scope>
    <source>
        <strain evidence="2 3">HMF3257</strain>
    </source>
</reference>
<dbReference type="Pfam" id="PF04965">
    <property type="entry name" value="GPW_gp25"/>
    <property type="match status" value="1"/>
</dbReference>
<evidence type="ECO:0000259" key="1">
    <source>
        <dbReference type="Pfam" id="PF04965"/>
    </source>
</evidence>
<comment type="caution">
    <text evidence="2">The sequence shown here is derived from an EMBL/GenBank/DDBJ whole genome shotgun (WGS) entry which is preliminary data.</text>
</comment>